<proteinExistence type="predicted"/>
<evidence type="ECO:0000313" key="2">
    <source>
        <dbReference type="Proteomes" id="UP001245285"/>
    </source>
</evidence>
<dbReference type="Proteomes" id="UP001245285">
    <property type="component" value="Unassembled WGS sequence"/>
</dbReference>
<comment type="caution">
    <text evidence="1">The sequence shown here is derived from an EMBL/GenBank/DDBJ whole genome shotgun (WGS) entry which is preliminary data.</text>
</comment>
<keyword evidence="2" id="KW-1185">Reference proteome</keyword>
<organism evidence="1 2">
    <name type="scientific">Autumnicola lenta</name>
    <dbReference type="NCBI Taxonomy" id="3075593"/>
    <lineage>
        <taxon>Bacteria</taxon>
        <taxon>Pseudomonadati</taxon>
        <taxon>Bacteroidota</taxon>
        <taxon>Flavobacteriia</taxon>
        <taxon>Flavobacteriales</taxon>
        <taxon>Flavobacteriaceae</taxon>
        <taxon>Autumnicola</taxon>
    </lineage>
</organism>
<protein>
    <recommendedName>
        <fullName evidence="3">Tissue inhibitor of metalloproteinase</fullName>
    </recommendedName>
</protein>
<evidence type="ECO:0000313" key="1">
    <source>
        <dbReference type="EMBL" id="MDT0647924.1"/>
    </source>
</evidence>
<reference evidence="1 2" key="1">
    <citation type="submission" date="2023-09" db="EMBL/GenBank/DDBJ databases">
        <authorList>
            <person name="Rey-Velasco X."/>
        </authorList>
    </citation>
    <scope>NUCLEOTIDE SEQUENCE [LARGE SCALE GENOMIC DNA]</scope>
    <source>
        <strain evidence="1 2">F260</strain>
    </source>
</reference>
<name>A0ABU3CNI8_9FLAO</name>
<evidence type="ECO:0008006" key="3">
    <source>
        <dbReference type="Google" id="ProtNLM"/>
    </source>
</evidence>
<dbReference type="InterPro" id="IPR008993">
    <property type="entry name" value="TIMP-like_OB-fold"/>
</dbReference>
<dbReference type="RefSeq" id="WP_311496024.1">
    <property type="nucleotide sequence ID" value="NZ_JAVRHO010000024.1"/>
</dbReference>
<accession>A0ABU3CNI8</accession>
<dbReference type="SUPFAM" id="SSF50242">
    <property type="entry name" value="TIMP-like"/>
    <property type="match status" value="1"/>
</dbReference>
<dbReference type="EMBL" id="JAVRHO010000024">
    <property type="protein sequence ID" value="MDT0647924.1"/>
    <property type="molecule type" value="Genomic_DNA"/>
</dbReference>
<dbReference type="Gene3D" id="2.40.50.120">
    <property type="match status" value="1"/>
</dbReference>
<gene>
    <name evidence="1" type="ORF">RM545_14585</name>
</gene>
<sequence>MKTTFIFTLLVFITIKGFACSCETLKSAIEFHQSKYVFEGEVIEKVYASDSLTNTITFEISKHYKNGDNPKFLKFQLNSEAEVTGLYSSCYWIAKKGQKWLVYAKTRNGKLNFQFFCSNSKPLERLKIHPSEQKVLDNGNNLDLTKYRYIHTGEPITSIDSIENIYKKYKFDPSDFAFIRVDVDEKGRLERANLVPRGERKFEVIDTIFGMNNFKNERQKLRTEFEEIAVEVANKIKSWEKYYVFDLKRSVKYRAGILIEVNKDSIIKIRKPGSY</sequence>